<dbReference type="EMBL" id="JJLU01000020">
    <property type="protein sequence ID" value="EZJ89735.1"/>
    <property type="molecule type" value="Genomic_DNA"/>
</dbReference>
<proteinExistence type="predicted"/>
<name>A0AAN4SZD5_ECOLX</name>
<dbReference type="AlphaFoldDB" id="A0AAN4SZD5"/>
<organism evidence="1 2">
    <name type="scientific">Escherichia coli 1-250-04_S3_C1</name>
    <dbReference type="NCBI Taxonomy" id="1444135"/>
    <lineage>
        <taxon>Bacteria</taxon>
        <taxon>Pseudomonadati</taxon>
        <taxon>Pseudomonadota</taxon>
        <taxon>Gammaproteobacteria</taxon>
        <taxon>Enterobacterales</taxon>
        <taxon>Enterobacteriaceae</taxon>
        <taxon>Escherichia</taxon>
    </lineage>
</organism>
<sequence length="38" mass="4186">MIRRASVASGTAAQLPDAAQTPYPAYKILQNQYIARYS</sequence>
<protein>
    <submittedName>
        <fullName evidence="1">Uncharacterized protein</fullName>
    </submittedName>
</protein>
<evidence type="ECO:0000313" key="2">
    <source>
        <dbReference type="Proteomes" id="UP000024043"/>
    </source>
</evidence>
<gene>
    <name evidence="1" type="ORF">AC00_0545</name>
</gene>
<comment type="caution">
    <text evidence="1">The sequence shown here is derived from an EMBL/GenBank/DDBJ whole genome shotgun (WGS) entry which is preliminary data.</text>
</comment>
<accession>A0AAN4SZD5</accession>
<reference evidence="1 2" key="1">
    <citation type="submission" date="2014-03" db="EMBL/GenBank/DDBJ databases">
        <title>Genetic Variability of E. coli after antibiotic treatment.</title>
        <authorList>
            <person name="Silbergeld E."/>
            <person name="Coles C."/>
            <person name="Seidman J.C."/>
            <person name="You Y."/>
            <person name="George J."/>
            <person name="Nadendla S."/>
            <person name="Huot H."/>
            <person name="Daugherty S.C."/>
            <person name="Nagaraj S."/>
            <person name="Ott S."/>
            <person name="Klega K."/>
            <person name="Rasko D."/>
        </authorList>
    </citation>
    <scope>NUCLEOTIDE SEQUENCE [LARGE SCALE GENOMIC DNA]</scope>
    <source>
        <strain evidence="1 2">1-250-04_S3_C1</strain>
    </source>
</reference>
<evidence type="ECO:0000313" key="1">
    <source>
        <dbReference type="EMBL" id="EZJ89735.1"/>
    </source>
</evidence>
<dbReference type="Proteomes" id="UP000024043">
    <property type="component" value="Unassembled WGS sequence"/>
</dbReference>